<accession>O67276</accession>
<dbReference type="OrthoDB" id="9607at2"/>
<feature type="transmembrane region" description="Helical" evidence="7">
    <location>
        <begin position="162"/>
        <end position="182"/>
    </location>
</feature>
<keyword evidence="2" id="KW-0813">Transport</keyword>
<dbReference type="STRING" id="224324.aq_1229"/>
<dbReference type="PANTHER" id="PTHR23517:SF2">
    <property type="entry name" value="MULTIDRUG RESISTANCE PROTEIN MDTH"/>
    <property type="match status" value="1"/>
</dbReference>
<feature type="transmembrane region" description="Helical" evidence="7">
    <location>
        <begin position="332"/>
        <end position="355"/>
    </location>
</feature>
<dbReference type="InterPro" id="IPR050171">
    <property type="entry name" value="MFS_Transporters"/>
</dbReference>
<dbReference type="RefSeq" id="WP_010880778.1">
    <property type="nucleotide sequence ID" value="NC_000918.1"/>
</dbReference>
<feature type="transmembrane region" description="Helical" evidence="7">
    <location>
        <begin position="361"/>
        <end position="382"/>
    </location>
</feature>
<dbReference type="EnsemblBacteria" id="AAC07232">
    <property type="protein sequence ID" value="AAC07232"/>
    <property type="gene ID" value="aq_1229"/>
</dbReference>
<dbReference type="KEGG" id="aae:aq_1229"/>
<feature type="transmembrane region" description="Helical" evidence="7">
    <location>
        <begin position="247"/>
        <end position="266"/>
    </location>
</feature>
<feature type="transmembrane region" description="Helical" evidence="7">
    <location>
        <begin position="105"/>
        <end position="124"/>
    </location>
</feature>
<dbReference type="Gene3D" id="1.20.1250.20">
    <property type="entry name" value="MFS general substrate transporter like domains"/>
    <property type="match status" value="1"/>
</dbReference>
<evidence type="ECO:0000256" key="7">
    <source>
        <dbReference type="SAM" id="Phobius"/>
    </source>
</evidence>
<dbReference type="eggNOG" id="COG2814">
    <property type="taxonomic scope" value="Bacteria"/>
</dbReference>
<protein>
    <submittedName>
        <fullName evidence="9">Transporter (Major facilitator family)</fullName>
    </submittedName>
</protein>
<dbReference type="InterPro" id="IPR020846">
    <property type="entry name" value="MFS_dom"/>
</dbReference>
<dbReference type="GO" id="GO:0005886">
    <property type="term" value="C:plasma membrane"/>
    <property type="evidence" value="ECO:0007669"/>
    <property type="project" value="UniProtKB-SubCell"/>
</dbReference>
<evidence type="ECO:0000256" key="4">
    <source>
        <dbReference type="ARBA" id="ARBA00022692"/>
    </source>
</evidence>
<dbReference type="InterPro" id="IPR011701">
    <property type="entry name" value="MFS"/>
</dbReference>
<dbReference type="HOGENOM" id="CLU_001265_10_0_0"/>
<gene>
    <name evidence="9" type="primary">mffT2</name>
    <name evidence="9" type="ordered locus">aq_1229</name>
</gene>
<evidence type="ECO:0000259" key="8">
    <source>
        <dbReference type="PROSITE" id="PS50850"/>
    </source>
</evidence>
<evidence type="ECO:0000313" key="10">
    <source>
        <dbReference type="Proteomes" id="UP000000798"/>
    </source>
</evidence>
<organism evidence="9 10">
    <name type="scientific">Aquifex aeolicus (strain VF5)</name>
    <dbReference type="NCBI Taxonomy" id="224324"/>
    <lineage>
        <taxon>Bacteria</taxon>
        <taxon>Pseudomonadati</taxon>
        <taxon>Aquificota</taxon>
        <taxon>Aquificia</taxon>
        <taxon>Aquificales</taxon>
        <taxon>Aquificaceae</taxon>
        <taxon>Aquifex</taxon>
    </lineage>
</organism>
<feature type="transmembrane region" description="Helical" evidence="7">
    <location>
        <begin position="275"/>
        <end position="293"/>
    </location>
</feature>
<keyword evidence="10" id="KW-1185">Reference proteome</keyword>
<dbReference type="AlphaFoldDB" id="O67276"/>
<evidence type="ECO:0000256" key="3">
    <source>
        <dbReference type="ARBA" id="ARBA00022475"/>
    </source>
</evidence>
<reference evidence="9 10" key="1">
    <citation type="journal article" date="1998" name="Nature">
        <title>The complete genome of the hyperthermophilic bacterium Aquifex aeolicus.</title>
        <authorList>
            <person name="Deckert G."/>
            <person name="Warren P.V."/>
            <person name="Gaasterland T."/>
            <person name="Young W.G."/>
            <person name="Lenox A.L."/>
            <person name="Graham D.E."/>
            <person name="Overbeek R."/>
            <person name="Snead M.A."/>
            <person name="Keller M."/>
            <person name="Aujay M."/>
            <person name="Huber R."/>
            <person name="Feldman R.A."/>
            <person name="Short J.M."/>
            <person name="Olson G.J."/>
            <person name="Swanson R.V."/>
        </authorList>
    </citation>
    <scope>NUCLEOTIDE SEQUENCE [LARGE SCALE GENOMIC DNA]</scope>
    <source>
        <strain evidence="9 10">VF5</strain>
    </source>
</reference>
<evidence type="ECO:0000313" key="9">
    <source>
        <dbReference type="EMBL" id="AAC07232.1"/>
    </source>
</evidence>
<dbReference type="PANTHER" id="PTHR23517">
    <property type="entry name" value="RESISTANCE PROTEIN MDTM, PUTATIVE-RELATED-RELATED"/>
    <property type="match status" value="1"/>
</dbReference>
<dbReference type="InParanoid" id="O67276"/>
<name>O67276_AQUAE</name>
<dbReference type="SUPFAM" id="SSF103473">
    <property type="entry name" value="MFS general substrate transporter"/>
    <property type="match status" value="1"/>
</dbReference>
<dbReference type="GO" id="GO:0022857">
    <property type="term" value="F:transmembrane transporter activity"/>
    <property type="evidence" value="ECO:0007669"/>
    <property type="project" value="InterPro"/>
</dbReference>
<keyword evidence="4 7" id="KW-0812">Transmembrane</keyword>
<evidence type="ECO:0000256" key="2">
    <source>
        <dbReference type="ARBA" id="ARBA00022448"/>
    </source>
</evidence>
<evidence type="ECO:0000256" key="5">
    <source>
        <dbReference type="ARBA" id="ARBA00022989"/>
    </source>
</evidence>
<proteinExistence type="predicted"/>
<evidence type="ECO:0000256" key="6">
    <source>
        <dbReference type="ARBA" id="ARBA00023136"/>
    </source>
</evidence>
<dbReference type="FunCoup" id="O67276">
    <property type="interactions" value="78"/>
</dbReference>
<feature type="transmembrane region" description="Helical" evidence="7">
    <location>
        <begin position="12"/>
        <end position="32"/>
    </location>
</feature>
<comment type="subcellular location">
    <subcellularLocation>
        <location evidence="1">Cell membrane</location>
        <topology evidence="1">Multi-pass membrane protein</topology>
    </subcellularLocation>
</comment>
<keyword evidence="3" id="KW-1003">Cell membrane</keyword>
<dbReference type="Proteomes" id="UP000000798">
    <property type="component" value="Chromosome"/>
</dbReference>
<dbReference type="Pfam" id="PF07690">
    <property type="entry name" value="MFS_1"/>
    <property type="match status" value="1"/>
</dbReference>
<feature type="domain" description="Major facilitator superfamily (MFS) profile" evidence="8">
    <location>
        <begin position="9"/>
        <end position="389"/>
    </location>
</feature>
<dbReference type="CDD" id="cd17472">
    <property type="entry name" value="MFS_YajR_like"/>
    <property type="match status" value="1"/>
</dbReference>
<evidence type="ECO:0000256" key="1">
    <source>
        <dbReference type="ARBA" id="ARBA00004651"/>
    </source>
</evidence>
<dbReference type="PROSITE" id="PS50850">
    <property type="entry name" value="MFS"/>
    <property type="match status" value="1"/>
</dbReference>
<dbReference type="PATRIC" id="fig|224324.8.peg.955"/>
<keyword evidence="6 7" id="KW-0472">Membrane</keyword>
<feature type="transmembrane region" description="Helical" evidence="7">
    <location>
        <begin position="79"/>
        <end position="99"/>
    </location>
</feature>
<feature type="transmembrane region" description="Helical" evidence="7">
    <location>
        <begin position="299"/>
        <end position="320"/>
    </location>
</feature>
<dbReference type="InterPro" id="IPR036259">
    <property type="entry name" value="MFS_trans_sf"/>
</dbReference>
<sequence length="392" mass="43056">MLTKEEKKVVSGITFVVVARFLGLFLLLPVLAPYVKNLPGSTPLLTGLAVGIYGLTQALLQIPFGYLSDKYSRKGVISFGLLVYALGSFLGGIAQNIWMMLFARFLQGAGAISSAAIALAADLIREEVRTVTFAHIGAAIGMSFAFSIVAAPFLAGHFGVPFIFFLTGGLSLLALLYLWIFIKEPQRHEKEIEPFLKLLPQILRDKNQMAVDLSIGILHLFLVSIFTVIPVELIERFNFPKPEHWKIYLPVIIISLAIMVPAIIAAERKGKMKPVFLAGIAFVALGFASHLILQDFWGAVLLLLFFFIGFHLMEPILPSMLTKFAGPERRGIAVGVYNTVQFSGAFIGGFLGGLFLKLGAVYMLLTNLLLSLVWLLGIGIWIKNVEIKKRST</sequence>
<feature type="transmembrane region" description="Helical" evidence="7">
    <location>
        <begin position="209"/>
        <end position="227"/>
    </location>
</feature>
<dbReference type="PIR" id="A70406">
    <property type="entry name" value="A70406"/>
</dbReference>
<feature type="transmembrane region" description="Helical" evidence="7">
    <location>
        <begin position="44"/>
        <end position="67"/>
    </location>
</feature>
<feature type="transmembrane region" description="Helical" evidence="7">
    <location>
        <begin position="136"/>
        <end position="156"/>
    </location>
</feature>
<dbReference type="EMBL" id="AE000657">
    <property type="protein sequence ID" value="AAC07232.1"/>
    <property type="molecule type" value="Genomic_DNA"/>
</dbReference>
<keyword evidence="5 7" id="KW-1133">Transmembrane helix</keyword>